<dbReference type="SUPFAM" id="SSF55729">
    <property type="entry name" value="Acyl-CoA N-acyltransferases (Nat)"/>
    <property type="match status" value="1"/>
</dbReference>
<sequence>MNFDVVEYVIILLVGQVKRMNADIKVRLASVSDAEELSRLNQAFNGGDKRPPQQIMESLKIHNELIAVAEIRGKVVGFGCAQSFHSFCYEDPQGEITELYVEEAARRRGIAGAIIFCLEENLRKRGVESVKVLTGKRNDAAIKTYEHCNYVKDDELVLTKRIED</sequence>
<dbReference type="Pfam" id="PF00583">
    <property type="entry name" value="Acetyltransf_1"/>
    <property type="match status" value="1"/>
</dbReference>
<evidence type="ECO:0000256" key="1">
    <source>
        <dbReference type="ARBA" id="ARBA00022679"/>
    </source>
</evidence>
<dbReference type="PROSITE" id="PS51186">
    <property type="entry name" value="GNAT"/>
    <property type="match status" value="1"/>
</dbReference>
<dbReference type="PANTHER" id="PTHR43877:SF1">
    <property type="entry name" value="ACETYLTRANSFERASE"/>
    <property type="match status" value="1"/>
</dbReference>
<dbReference type="InterPro" id="IPR016181">
    <property type="entry name" value="Acyl_CoA_acyltransferase"/>
</dbReference>
<evidence type="ECO:0000313" key="4">
    <source>
        <dbReference type="EMBL" id="MBB3129094.1"/>
    </source>
</evidence>
<dbReference type="InterPro" id="IPR000182">
    <property type="entry name" value="GNAT_dom"/>
</dbReference>
<dbReference type="Gene3D" id="3.40.630.30">
    <property type="match status" value="1"/>
</dbReference>
<feature type="domain" description="N-acetyltransferase" evidence="3">
    <location>
        <begin position="24"/>
        <end position="164"/>
    </location>
</feature>
<dbReference type="GO" id="GO:0005840">
    <property type="term" value="C:ribosome"/>
    <property type="evidence" value="ECO:0007669"/>
    <property type="project" value="UniProtKB-KW"/>
</dbReference>
<keyword evidence="4" id="KW-0689">Ribosomal protein</keyword>
<comment type="caution">
    <text evidence="4">The sequence shown here is derived from an EMBL/GenBank/DDBJ whole genome shotgun (WGS) entry which is preliminary data.</text>
</comment>
<evidence type="ECO:0000259" key="3">
    <source>
        <dbReference type="PROSITE" id="PS51186"/>
    </source>
</evidence>
<dbReference type="Proteomes" id="UP000517523">
    <property type="component" value="Unassembled WGS sequence"/>
</dbReference>
<dbReference type="EMBL" id="JACHXJ010000003">
    <property type="protein sequence ID" value="MBB3129094.1"/>
    <property type="molecule type" value="Genomic_DNA"/>
</dbReference>
<evidence type="ECO:0000256" key="2">
    <source>
        <dbReference type="ARBA" id="ARBA00023315"/>
    </source>
</evidence>
<dbReference type="PANTHER" id="PTHR43877">
    <property type="entry name" value="AMINOALKYLPHOSPHONATE N-ACETYLTRANSFERASE-RELATED-RELATED"/>
    <property type="match status" value="1"/>
</dbReference>
<dbReference type="RefSeq" id="WP_246426685.1">
    <property type="nucleotide sequence ID" value="NZ_JACHXJ010000003.1"/>
</dbReference>
<dbReference type="InterPro" id="IPR050832">
    <property type="entry name" value="Bact_Acetyltransf"/>
</dbReference>
<dbReference type="AlphaFoldDB" id="A0A839TQ25"/>
<dbReference type="GO" id="GO:0016747">
    <property type="term" value="F:acyltransferase activity, transferring groups other than amino-acyl groups"/>
    <property type="evidence" value="ECO:0007669"/>
    <property type="project" value="InterPro"/>
</dbReference>
<gene>
    <name evidence="4" type="ORF">FHS19_003769</name>
</gene>
<dbReference type="CDD" id="cd04301">
    <property type="entry name" value="NAT_SF"/>
    <property type="match status" value="1"/>
</dbReference>
<proteinExistence type="predicted"/>
<evidence type="ECO:0000313" key="5">
    <source>
        <dbReference type="Proteomes" id="UP000517523"/>
    </source>
</evidence>
<accession>A0A839TQ25</accession>
<protein>
    <submittedName>
        <fullName evidence="4">Ribosomal protein S18 acetylase RimI-like enzyme</fullName>
    </submittedName>
</protein>
<reference evidence="4 5" key="1">
    <citation type="submission" date="2020-08" db="EMBL/GenBank/DDBJ databases">
        <title>Genomic Encyclopedia of Type Strains, Phase III (KMG-III): the genomes of soil and plant-associated and newly described type strains.</title>
        <authorList>
            <person name="Whitman W."/>
        </authorList>
    </citation>
    <scope>NUCLEOTIDE SEQUENCE [LARGE SCALE GENOMIC DNA]</scope>
    <source>
        <strain evidence="4 5">CECT 5831</strain>
    </source>
</reference>
<name>A0A839TQ25_9BACL</name>
<organism evidence="4 5">
    <name type="scientific">Paenibacillus rhizosphaerae</name>
    <dbReference type="NCBI Taxonomy" id="297318"/>
    <lineage>
        <taxon>Bacteria</taxon>
        <taxon>Bacillati</taxon>
        <taxon>Bacillota</taxon>
        <taxon>Bacilli</taxon>
        <taxon>Bacillales</taxon>
        <taxon>Paenibacillaceae</taxon>
        <taxon>Paenibacillus</taxon>
    </lineage>
</organism>
<keyword evidence="4" id="KW-0687">Ribonucleoprotein</keyword>
<keyword evidence="1" id="KW-0808">Transferase</keyword>
<keyword evidence="2" id="KW-0012">Acyltransferase</keyword>